<dbReference type="Gene3D" id="3.40.850.10">
    <property type="entry name" value="Kinesin motor domain"/>
    <property type="match status" value="2"/>
</dbReference>
<evidence type="ECO:0000256" key="9">
    <source>
        <dbReference type="SAM" id="MobiDB-lite"/>
    </source>
</evidence>
<dbReference type="InterPro" id="IPR027417">
    <property type="entry name" value="P-loop_NTPase"/>
</dbReference>
<dbReference type="PANTHER" id="PTHR47968">
    <property type="entry name" value="CENTROMERE PROTEIN E"/>
    <property type="match status" value="1"/>
</dbReference>
<accession>A0A5E4PXH1</accession>
<dbReference type="Proteomes" id="UP000324832">
    <property type="component" value="Unassembled WGS sequence"/>
</dbReference>
<dbReference type="SUPFAM" id="SSF52540">
    <property type="entry name" value="P-loop containing nucleoside triphosphate hydrolases"/>
    <property type="match status" value="1"/>
</dbReference>
<evidence type="ECO:0000256" key="4">
    <source>
        <dbReference type="ARBA" id="ARBA00023054"/>
    </source>
</evidence>
<dbReference type="GO" id="GO:0007018">
    <property type="term" value="P:microtubule-based movement"/>
    <property type="evidence" value="ECO:0007669"/>
    <property type="project" value="InterPro"/>
</dbReference>
<feature type="coiled-coil region" evidence="8">
    <location>
        <begin position="1928"/>
        <end position="2123"/>
    </location>
</feature>
<dbReference type="GO" id="GO:0005874">
    <property type="term" value="C:microtubule"/>
    <property type="evidence" value="ECO:0007669"/>
    <property type="project" value="TreeGrafter"/>
</dbReference>
<feature type="coiled-coil region" evidence="8">
    <location>
        <begin position="1819"/>
        <end position="1860"/>
    </location>
</feature>
<keyword evidence="4 8" id="KW-0175">Coiled coil</keyword>
<evidence type="ECO:0000256" key="1">
    <source>
        <dbReference type="ARBA" id="ARBA00004245"/>
    </source>
</evidence>
<keyword evidence="6" id="KW-0206">Cytoskeleton</keyword>
<evidence type="ECO:0000256" key="2">
    <source>
        <dbReference type="ARBA" id="ARBA00022741"/>
    </source>
</evidence>
<name>A0A5E4PXH1_9NEOP</name>
<dbReference type="PANTHER" id="PTHR47968:SF75">
    <property type="entry name" value="CENTROMERE-ASSOCIATED PROTEIN E"/>
    <property type="match status" value="1"/>
</dbReference>
<evidence type="ECO:0000313" key="12">
    <source>
        <dbReference type="Proteomes" id="UP000324832"/>
    </source>
</evidence>
<organism evidence="11 12">
    <name type="scientific">Leptidea sinapis</name>
    <dbReference type="NCBI Taxonomy" id="189913"/>
    <lineage>
        <taxon>Eukaryota</taxon>
        <taxon>Metazoa</taxon>
        <taxon>Ecdysozoa</taxon>
        <taxon>Arthropoda</taxon>
        <taxon>Hexapoda</taxon>
        <taxon>Insecta</taxon>
        <taxon>Pterygota</taxon>
        <taxon>Neoptera</taxon>
        <taxon>Endopterygota</taxon>
        <taxon>Lepidoptera</taxon>
        <taxon>Glossata</taxon>
        <taxon>Ditrysia</taxon>
        <taxon>Papilionoidea</taxon>
        <taxon>Pieridae</taxon>
        <taxon>Dismorphiinae</taxon>
        <taxon>Leptidea</taxon>
    </lineage>
</organism>
<proteinExistence type="inferred from homology"/>
<keyword evidence="6" id="KW-0963">Cytoplasm</keyword>
<dbReference type="GO" id="GO:0000278">
    <property type="term" value="P:mitotic cell cycle"/>
    <property type="evidence" value="ECO:0007669"/>
    <property type="project" value="TreeGrafter"/>
</dbReference>
<comment type="subcellular location">
    <subcellularLocation>
        <location evidence="1">Cytoplasm</location>
        <location evidence="1">Cytoskeleton</location>
    </subcellularLocation>
</comment>
<dbReference type="InterPro" id="IPR036961">
    <property type="entry name" value="Kinesin_motor_dom_sf"/>
</dbReference>
<feature type="coiled-coil region" evidence="8">
    <location>
        <begin position="2195"/>
        <end position="2296"/>
    </location>
</feature>
<evidence type="ECO:0000256" key="7">
    <source>
        <dbReference type="PROSITE-ProRule" id="PRU00283"/>
    </source>
</evidence>
<feature type="coiled-coil region" evidence="8">
    <location>
        <begin position="1306"/>
        <end position="1420"/>
    </location>
</feature>
<dbReference type="InterPro" id="IPR027640">
    <property type="entry name" value="Kinesin-like_fam"/>
</dbReference>
<dbReference type="PROSITE" id="PS00411">
    <property type="entry name" value="KINESIN_MOTOR_1"/>
    <property type="match status" value="1"/>
</dbReference>
<feature type="coiled-coil region" evidence="8">
    <location>
        <begin position="899"/>
        <end position="968"/>
    </location>
</feature>
<dbReference type="GO" id="GO:0008017">
    <property type="term" value="F:microtubule binding"/>
    <property type="evidence" value="ECO:0007669"/>
    <property type="project" value="InterPro"/>
</dbReference>
<dbReference type="SMART" id="SM00129">
    <property type="entry name" value="KISc"/>
    <property type="match status" value="1"/>
</dbReference>
<gene>
    <name evidence="11" type="ORF">LSINAPIS_LOCUS2912</name>
</gene>
<keyword evidence="3 7" id="KW-0067">ATP-binding</keyword>
<reference evidence="11 12" key="1">
    <citation type="submission" date="2017-07" db="EMBL/GenBank/DDBJ databases">
        <authorList>
            <person name="Talla V."/>
            <person name="Backstrom N."/>
        </authorList>
    </citation>
    <scope>NUCLEOTIDE SEQUENCE [LARGE SCALE GENOMIC DNA]</scope>
</reference>
<dbReference type="Pfam" id="PF00225">
    <property type="entry name" value="Kinesin"/>
    <property type="match status" value="1"/>
</dbReference>
<evidence type="ECO:0000256" key="3">
    <source>
        <dbReference type="ARBA" id="ARBA00022840"/>
    </source>
</evidence>
<sequence length="2437" mass="282068">MGDNIKVVVKVRPLISREIEDNLSYQWKVENNTLYQIDQQYRNGAVFTFVYDKDTETSAVYDDIAKPIVEAAAAGFNGTIFAYGQTSSGKTYTMTGTEDSPDITKKNIKIHETYQGVKVDATEKVTTSPEEVLDIMTEGTTNRQTGTTNMNIESSRSHSIFQITIVSREKGEEEVGSVNVSQLNLVDLAGSERAGQTGATGLRFKEGTHINKSLSALALVELLNRLEEKSIALAQLEDKINELNKLCLGKDSEIATLKKKLEVVENDLRASDNVKMELERLCNENNVKLTDLEVSLETHKNKYKIREKELLSLLEEQTSKIKKTNSGIPNTLDICLKASASDILVNESLSTCSENDMASKHIQEMVSELQKEITLKDETINELRAYIDAKNRKLEIIENVNTEFKEILTSCKENLLIAQNENTIYMTKIKELNLIIESQKIEIDSISKDAESYNNEIKELQCKLFEVPHKSYIDDVDIERMISNEEIFISNNVNMKTIIHSLKSALDSKIEELKILKSNLNTQTSDISCETNDLILEKELQCLREQVKDQITIINKLKQENANFRSIEEEFICKLRHLENKISNLDKINNEAMAENHNLKEDISKLNSEVSSKEIEFKLNECHLKTKIEELSNKVVQLEEDIIFKDEKISNIYKEDSKTEENIKTAKIGLHKLQNIISLLTDNIQEIPNVVDDFVVTLNMFVEKLTILENAIKTSVDEKVHLQNLIENYEKDFITIREEVQKTDDLINNFLDEYVEYLIKSDILSSEQRPRLEPRDVYFRYYLDKIRCFIAVVRNAISNLLGNIEDRDKKIIELNQVIDDRSIENSNNAVEIIKQKEAIQKISVQREQELHRILEKLFKLLDREIEYNIAENICDKIDLLTDDIAQNIESIHCKFNTDLNGLSEQNTQLRKNISHLQIENNNLKNHKERLMVDLKESNGILKMLEEDVKSKTNDIQVMERKMLELKDKFCTSESDRHIDNLKLDNVSLVSQLLGNTEKSKPTSYLNEPLSLHTICCKNIIESLYSCHNDYDSITSTSSNARFIDSEVQTCNDNIHISHLQNLQDENKNLKKIINKLSIENHSFVVERDENLSEIQILLESCEELKKKVINHRTILSTLTATTYAENKLLSSQLKCVQHFHNRFYNACQKDIPGVKKQLQVLMEILKREYSVIMTKENLEKNDILSNALEISESTFDGDLLMLDTNVTLASLDNTVTNQDQTSDTLHMCTYSEKASQTSNFNANYAELSNGDLNYKINDTLHTLKTENNKLRLMVEEYKQKKECIGHSLCENCYRLEDLLSKNSKEKEQLLLDITSLMEQKSEIETKYNTLLLEMPSTDALVKKMNQLEKEYNKKQFETEKLTTSINEKMEQFKVLQEENESLSNQLIENVEEVDELRIEISNLQTKNKELQQLAKENSSNSICPQCISKDDMINSLHLKLVSSSEPHNRLSRSYSDSEKSLRHTKICTLQNELHAGKEDCDELTKEVINIRNHLEQNSLPLNESMDLDHSMGDISLTQSIKRDPDIETEQNKLVINDQTSDMYALDKMDCLNFYHEKTQKECSEVRILEIMKLLYTDLMAKQSDAVENLLNKLRDIEESKLMLEKKLNSQIDSHLKLSNEMKEKDMYFQTLAQFTATVNNNIKTANSIIKDVEIDVATKEVRDKVFNIMDKEIGINSVEIFENLICLLKNNHLTKINDILEEKYNLENQLKLMSDEIKLSNDQCMSLKTQLMERESNYNLLLAQKGEIEEISNAVTLNLIKNEEELKSTLSYINLKLVERHMINPEDFNMELNSCKNITKIFNHILEENDKKQNLDIEKNDAVVELNNTKALLHEKERELKRINEEHEKLKDTFIKEKEEIQKHSQAHQSLLNVYEKKLEENTTNISIIAKITEEVHILKEIIINKERCIEEITKQMHNKKDESDAEIVLMMKTIQNYTDEMEKLKQANEIILKEKEIMSNDLQRANEIIQQNKRELEKMTCDMQIMKESMKENSEVVEKLKQETGFLCDQNDKLKTELQEKCNECMQLERNIKTHQKTVEIQSNMIIRHHKQKETDDKCINELNNKLDQLQQRCTSLLQECDHLKTENKNQKEEIGRLLGVNQQLEERYRELDEECETCAEYLRDREAQCVALKKDKLVLEQTIADLRLKMQNPACMRANVNVANASVNTDEDWANLHSVVVDRMSFDAEVEKNKKLTKTVEELRYQKQELKNTMGKMQRAIERNVQKDNRDLEAMRSELESCKLELSDVRKRCKELDEECETCAEYLREREEQCRRLKEAKATLECKLAEYQESSEVFKSVRKRRQSTHDRARLPHDDVSAAQPDTVDFATQTTDDLLSYQVERDESTRKFDEKAALEHQLRVLAAAPPLAAPPTAPLYVSTGSAIVQNKQIGDVMKENQKLKRMNAKLVSMCKKRGKDTMEHERENVDPTNQIN</sequence>
<evidence type="ECO:0000313" key="11">
    <source>
        <dbReference type="EMBL" id="VVC89878.1"/>
    </source>
</evidence>
<keyword evidence="2 7" id="KW-0547">Nucleotide-binding</keyword>
<feature type="compositionally biased region" description="Basic and acidic residues" evidence="9">
    <location>
        <begin position="2420"/>
        <end position="2430"/>
    </location>
</feature>
<evidence type="ECO:0000256" key="8">
    <source>
        <dbReference type="SAM" id="Coils"/>
    </source>
</evidence>
<comment type="similarity">
    <text evidence="7">Belongs to the TRAFAC class myosin-kinesin ATPase superfamily. Kinesin family.</text>
</comment>
<feature type="coiled-coil region" evidence="8">
    <location>
        <begin position="1579"/>
        <end position="1606"/>
    </location>
</feature>
<feature type="domain" description="Kinesin motor" evidence="10">
    <location>
        <begin position="4"/>
        <end position="217"/>
    </location>
</feature>
<feature type="binding site" evidence="7">
    <location>
        <begin position="84"/>
        <end position="91"/>
    </location>
    <ligand>
        <name>ATP</name>
        <dbReference type="ChEBI" id="CHEBI:30616"/>
    </ligand>
</feature>
<dbReference type="EMBL" id="FZQP02000659">
    <property type="protein sequence ID" value="VVC89878.1"/>
    <property type="molecule type" value="Genomic_DNA"/>
</dbReference>
<dbReference type="InterPro" id="IPR001752">
    <property type="entry name" value="Kinesin_motor_dom"/>
</dbReference>
<protein>
    <recommendedName>
        <fullName evidence="10">Kinesin motor domain-containing protein</fullName>
    </recommendedName>
</protein>
<keyword evidence="5 7" id="KW-0505">Motor protein</keyword>
<dbReference type="GO" id="GO:0003777">
    <property type="term" value="F:microtubule motor activity"/>
    <property type="evidence" value="ECO:0007669"/>
    <property type="project" value="InterPro"/>
</dbReference>
<feature type="region of interest" description="Disordered" evidence="9">
    <location>
        <begin position="2416"/>
        <end position="2437"/>
    </location>
</feature>
<dbReference type="InterPro" id="IPR019821">
    <property type="entry name" value="Kinesin_motor_CS"/>
</dbReference>
<feature type="coiled-coil region" evidence="8">
    <location>
        <begin position="436"/>
        <end position="463"/>
    </location>
</feature>
<evidence type="ECO:0000256" key="5">
    <source>
        <dbReference type="ARBA" id="ARBA00023175"/>
    </source>
</evidence>
<keyword evidence="12" id="KW-1185">Reference proteome</keyword>
<evidence type="ECO:0000259" key="10">
    <source>
        <dbReference type="PROSITE" id="PS50067"/>
    </source>
</evidence>
<feature type="coiled-coil region" evidence="8">
    <location>
        <begin position="219"/>
        <end position="316"/>
    </location>
</feature>
<dbReference type="PRINTS" id="PR00380">
    <property type="entry name" value="KINESINHEAVY"/>
</dbReference>
<feature type="coiled-coil region" evidence="8">
    <location>
        <begin position="499"/>
        <end position="648"/>
    </location>
</feature>
<evidence type="ECO:0000256" key="6">
    <source>
        <dbReference type="ARBA" id="ARBA00023212"/>
    </source>
</evidence>
<dbReference type="GO" id="GO:0005524">
    <property type="term" value="F:ATP binding"/>
    <property type="evidence" value="ECO:0007669"/>
    <property type="project" value="UniProtKB-UniRule"/>
</dbReference>
<dbReference type="PROSITE" id="PS50067">
    <property type="entry name" value="KINESIN_MOTOR_2"/>
    <property type="match status" value="1"/>
</dbReference>